<organism evidence="2 3">
    <name type="scientific">Aspergillus puulaauensis</name>
    <dbReference type="NCBI Taxonomy" id="1220207"/>
    <lineage>
        <taxon>Eukaryota</taxon>
        <taxon>Fungi</taxon>
        <taxon>Dikarya</taxon>
        <taxon>Ascomycota</taxon>
        <taxon>Pezizomycotina</taxon>
        <taxon>Eurotiomycetes</taxon>
        <taxon>Eurotiomycetidae</taxon>
        <taxon>Eurotiales</taxon>
        <taxon>Aspergillaceae</taxon>
        <taxon>Aspergillus</taxon>
    </lineage>
</organism>
<feature type="compositionally biased region" description="Polar residues" evidence="1">
    <location>
        <begin position="1"/>
        <end position="18"/>
    </location>
</feature>
<dbReference type="RefSeq" id="XP_041552505.1">
    <property type="nucleotide sequence ID" value="XM_041699418.1"/>
</dbReference>
<reference evidence="2" key="1">
    <citation type="submission" date="2021-01" db="EMBL/GenBank/DDBJ databases">
        <authorList>
            <consortium name="Aspergillus puulaauensis MK2 genome sequencing consortium"/>
            <person name="Kazuki M."/>
            <person name="Futagami T."/>
        </authorList>
    </citation>
    <scope>NUCLEOTIDE SEQUENCE</scope>
    <source>
        <strain evidence="2">MK2</strain>
    </source>
</reference>
<proteinExistence type="predicted"/>
<dbReference type="OrthoDB" id="515692at2759"/>
<reference evidence="2" key="2">
    <citation type="submission" date="2021-02" db="EMBL/GenBank/DDBJ databases">
        <title>Aspergillus puulaauensis MK2 genome sequence.</title>
        <authorList>
            <person name="Futagami T."/>
            <person name="Mori K."/>
            <person name="Kadooka C."/>
            <person name="Tanaka T."/>
        </authorList>
    </citation>
    <scope>NUCLEOTIDE SEQUENCE</scope>
    <source>
        <strain evidence="2">MK2</strain>
    </source>
</reference>
<dbReference type="PANTHER" id="PTHR38790">
    <property type="entry name" value="2EXR DOMAIN-CONTAINING PROTEIN-RELATED"/>
    <property type="match status" value="1"/>
</dbReference>
<keyword evidence="3" id="KW-1185">Reference proteome</keyword>
<evidence type="ECO:0000313" key="3">
    <source>
        <dbReference type="Proteomes" id="UP000654913"/>
    </source>
</evidence>
<dbReference type="KEGG" id="apuu:APUU_20743A"/>
<evidence type="ECO:0000313" key="2">
    <source>
        <dbReference type="EMBL" id="BCS20311.1"/>
    </source>
</evidence>
<evidence type="ECO:0000256" key="1">
    <source>
        <dbReference type="SAM" id="MobiDB-lite"/>
    </source>
</evidence>
<dbReference type="Proteomes" id="UP000654913">
    <property type="component" value="Chromosome 2"/>
</dbReference>
<feature type="region of interest" description="Disordered" evidence="1">
    <location>
        <begin position="1"/>
        <end position="44"/>
    </location>
</feature>
<gene>
    <name evidence="2" type="ORF">APUU_20743A</name>
</gene>
<accession>A0A7R7XF84</accession>
<name>A0A7R7XF84_9EURO</name>
<dbReference type="PANTHER" id="PTHR38790:SF4">
    <property type="entry name" value="2EXR DOMAIN-CONTAINING PROTEIN"/>
    <property type="match status" value="1"/>
</dbReference>
<dbReference type="EMBL" id="AP024444">
    <property type="protein sequence ID" value="BCS20311.1"/>
    <property type="molecule type" value="Genomic_DNA"/>
</dbReference>
<dbReference type="GeneID" id="64970316"/>
<sequence length="398" mass="45573">MAMSNSEMPATEPTSEELSSAPERTDEGQVSAEDEEGLHNTVEQKETRFEFMNLPFEIRQMVYHHVFANRTLHVHYPIRIRTGPGEHFPIDWTYFICNCDNGTVTGSEFAMGDAWAGKVANANATREESANAWRHAIPPCKYRDINHYNVPDYPGARHVYYPRGRLELGLLCANKQINAEARHIPYTSNIFTFDDVRSFASFISSTAGLSWAQLGLLRNISIYMEPRTGETMKWNEWLIMGPKGTGPDRPDMRKVRMPYGLKALNGLRKLQIVVENVKTGFICSHMRQPWTKLFFVYGLLAFARMGIQDISVDVSLCAKRPLSSPHYNNPADWYMDTDEEVKTAATAYAEMLEKRMRRPWTEEVCVEINKLRKSYESAQREACTRLMSPTYPLGDQET</sequence>
<dbReference type="AlphaFoldDB" id="A0A7R7XF84"/>
<protein>
    <submittedName>
        <fullName evidence="2">Uncharacterized protein</fullName>
    </submittedName>
</protein>